<dbReference type="EMBL" id="AYSL01001112">
    <property type="protein sequence ID" value="KTF06495.1"/>
    <property type="molecule type" value="Genomic_DNA"/>
</dbReference>
<dbReference type="AlphaFoldDB" id="A0A1B6NSQ4"/>
<accession>A0A1B6NSQ4</accession>
<sequence>MTIQPQVVFRLLCVIQSNYDNDITYVYTLDSVLFTFFNNSTPGITNNVVKR</sequence>
<protein>
    <submittedName>
        <fullName evidence="1">Uncharacterized protein</fullName>
    </submittedName>
</protein>
<reference evidence="1" key="1">
    <citation type="submission" date="2013-11" db="EMBL/GenBank/DDBJ databases">
        <title>Microbial diversity, functional groups and degradation webs in Northern and Southern Mediterranean and Red Sea marine crude oil polluted sites.</title>
        <authorList>
            <person name="Daffonchio D."/>
            <person name="Mapelli F."/>
            <person name="Ferrer M."/>
            <person name="Richter M."/>
            <person name="Cherif A."/>
            <person name="Malkawi H.I."/>
            <person name="Yakimov M.M."/>
            <person name="Abdel-Fattah Y.R."/>
            <person name="Blaghen M."/>
            <person name="Golyshin P.N."/>
            <person name="Kalogerakis N."/>
            <person name="Boon N."/>
            <person name="Magagnini M."/>
            <person name="Fava F."/>
        </authorList>
    </citation>
    <scope>NUCLEOTIDE SEQUENCE</scope>
</reference>
<organism evidence="1">
    <name type="scientific">marine sediment metagenome</name>
    <dbReference type="NCBI Taxonomy" id="412755"/>
    <lineage>
        <taxon>unclassified sequences</taxon>
        <taxon>metagenomes</taxon>
        <taxon>ecological metagenomes</taxon>
    </lineage>
</organism>
<proteinExistence type="predicted"/>
<comment type="caution">
    <text evidence="1">The sequence shown here is derived from an EMBL/GenBank/DDBJ whole genome shotgun (WGS) entry which is preliminary data.</text>
</comment>
<gene>
    <name evidence="1" type="ORF">MGSAQ_002009</name>
</gene>
<name>A0A1B6NSQ4_9ZZZZ</name>
<evidence type="ECO:0000313" key="1">
    <source>
        <dbReference type="EMBL" id="KTF06495.1"/>
    </source>
</evidence>